<proteinExistence type="predicted"/>
<keyword evidence="2" id="KW-1185">Reference proteome</keyword>
<organism evidence="1 2">
    <name type="scientific">Bionectria ochroleuca</name>
    <name type="common">Gliocladium roseum</name>
    <dbReference type="NCBI Taxonomy" id="29856"/>
    <lineage>
        <taxon>Eukaryota</taxon>
        <taxon>Fungi</taxon>
        <taxon>Dikarya</taxon>
        <taxon>Ascomycota</taxon>
        <taxon>Pezizomycotina</taxon>
        <taxon>Sordariomycetes</taxon>
        <taxon>Hypocreomycetidae</taxon>
        <taxon>Hypocreales</taxon>
        <taxon>Bionectriaceae</taxon>
        <taxon>Clonostachys</taxon>
    </lineage>
</organism>
<evidence type="ECO:0000313" key="1">
    <source>
        <dbReference type="EMBL" id="VUC31861.1"/>
    </source>
</evidence>
<comment type="caution">
    <text evidence="1">The sequence shown here is derived from an EMBL/GenBank/DDBJ whole genome shotgun (WGS) entry which is preliminary data.</text>
</comment>
<accession>A0ABY6UKW6</accession>
<evidence type="ECO:0000313" key="2">
    <source>
        <dbReference type="Proteomes" id="UP000766486"/>
    </source>
</evidence>
<dbReference type="Proteomes" id="UP000766486">
    <property type="component" value="Unassembled WGS sequence"/>
</dbReference>
<sequence>MEETNDTVIKDVPCHQCSDIDLHRVFRGGYKMPHKVIILCLVPGEQLRSPCPLCRLVAEAIIQPIRVRRTSVFSKKRQDSRSLSLTLDLNHWMRLIEPQEILFPSRLSRLMRPRMDLLPTMAGLIRIRHG</sequence>
<protein>
    <submittedName>
        <fullName evidence="1">Uncharacterized protein</fullName>
    </submittedName>
</protein>
<reference evidence="1 2" key="1">
    <citation type="submission" date="2019-06" db="EMBL/GenBank/DDBJ databases">
        <authorList>
            <person name="Broberg M."/>
        </authorList>
    </citation>
    <scope>NUCLEOTIDE SEQUENCE [LARGE SCALE GENOMIC DNA]</scope>
</reference>
<name>A0ABY6UKW6_BIOOC</name>
<dbReference type="EMBL" id="CABFNS010000837">
    <property type="protein sequence ID" value="VUC31861.1"/>
    <property type="molecule type" value="Genomic_DNA"/>
</dbReference>
<gene>
    <name evidence="1" type="ORF">CLO192961_LOCUS315715</name>
</gene>